<dbReference type="GO" id="GO:0070507">
    <property type="term" value="P:regulation of microtubule cytoskeleton organization"/>
    <property type="evidence" value="ECO:0007669"/>
    <property type="project" value="TreeGrafter"/>
</dbReference>
<dbReference type="GO" id="GO:0061630">
    <property type="term" value="F:ubiquitin protein ligase activity"/>
    <property type="evidence" value="ECO:0007669"/>
    <property type="project" value="UniProtKB-EC"/>
</dbReference>
<evidence type="ECO:0000256" key="8">
    <source>
        <dbReference type="ARBA" id="ARBA00022490"/>
    </source>
</evidence>
<evidence type="ECO:0000256" key="9">
    <source>
        <dbReference type="ARBA" id="ARBA00022679"/>
    </source>
</evidence>
<dbReference type="Gene3D" id="2.60.120.920">
    <property type="match status" value="1"/>
</dbReference>
<dbReference type="EC" id="2.3.2.27" evidence="6"/>
<dbReference type="GeneTree" id="ENSGT00940000155821"/>
<comment type="function">
    <text evidence="18">Neurotoxin that produces dose-dependent hypolocomotion and hyperalgesia in mice. May directly act on the central nervous system, as it is 6500-fold more potent when administered intracerebroventricularly than intraperitoneal.</text>
</comment>
<organism evidence="20 21">
    <name type="scientific">Laticauda laticaudata</name>
    <name type="common">Blue-ringed sea krait</name>
    <name type="synonym">Blue-lipped sea krait</name>
    <dbReference type="NCBI Taxonomy" id="8630"/>
    <lineage>
        <taxon>Eukaryota</taxon>
        <taxon>Metazoa</taxon>
        <taxon>Chordata</taxon>
        <taxon>Craniata</taxon>
        <taxon>Vertebrata</taxon>
        <taxon>Euteleostomi</taxon>
        <taxon>Lepidosauria</taxon>
        <taxon>Squamata</taxon>
        <taxon>Bifurcata</taxon>
        <taxon>Unidentata</taxon>
        <taxon>Episquamata</taxon>
        <taxon>Toxicofera</taxon>
        <taxon>Serpentes</taxon>
        <taxon>Colubroidea</taxon>
        <taxon>Elapidae</taxon>
        <taxon>Laticaudinae</taxon>
        <taxon>Laticauda</taxon>
    </lineage>
</organism>
<evidence type="ECO:0000256" key="17">
    <source>
        <dbReference type="ARBA" id="ARBA00033203"/>
    </source>
</evidence>
<dbReference type="GO" id="GO:0005737">
    <property type="term" value="C:cytoplasm"/>
    <property type="evidence" value="ECO:0007669"/>
    <property type="project" value="TreeGrafter"/>
</dbReference>
<dbReference type="InterPro" id="IPR003877">
    <property type="entry name" value="SPRY_dom"/>
</dbReference>
<evidence type="ECO:0000313" key="20">
    <source>
        <dbReference type="Ensembl" id="ENSLLTP00000025208.1"/>
    </source>
</evidence>
<dbReference type="GO" id="GO:0005874">
    <property type="term" value="C:microtubule"/>
    <property type="evidence" value="ECO:0007669"/>
    <property type="project" value="UniProtKB-KW"/>
</dbReference>
<evidence type="ECO:0000256" key="15">
    <source>
        <dbReference type="ARBA" id="ARBA00031380"/>
    </source>
</evidence>
<comment type="similarity">
    <text evidence="4">Belongs to the TRIM/RBCC family.</text>
</comment>
<dbReference type="InterPro" id="IPR043136">
    <property type="entry name" value="B30.2/SPRY_sf"/>
</dbReference>
<evidence type="ECO:0000256" key="18">
    <source>
        <dbReference type="ARBA" id="ARBA00034460"/>
    </source>
</evidence>
<comment type="catalytic activity">
    <reaction evidence="1">
        <text>S-ubiquitinyl-[E2 ubiquitin-conjugating enzyme]-L-cysteine + [acceptor protein]-L-lysine = [E2 ubiquitin-conjugating enzyme]-L-cysteine + N(6)-ubiquitinyl-[acceptor protein]-L-lysine.</text>
        <dbReference type="EC" id="2.3.2.27"/>
    </reaction>
</comment>
<keyword evidence="10" id="KW-0528">Neurotoxin</keyword>
<dbReference type="PRINTS" id="PR01407">
    <property type="entry name" value="BUTYPHLNCDUF"/>
</dbReference>
<comment type="function">
    <text evidence="2">Has E3 ubiquitin ligase activity towards IGBP1, promoting its monoubiquitination, which results in deprotection of the catalytic subunit of protein phosphatase PP2A, and its subsequent degradation by polyubiquitination.</text>
</comment>
<accession>A0A8C5SXX5</accession>
<dbReference type="InterPro" id="IPR013320">
    <property type="entry name" value="ConA-like_dom_sf"/>
</dbReference>
<dbReference type="Proteomes" id="UP000694406">
    <property type="component" value="Unplaced"/>
</dbReference>
<evidence type="ECO:0000256" key="2">
    <source>
        <dbReference type="ARBA" id="ARBA00002369"/>
    </source>
</evidence>
<dbReference type="Ensembl" id="ENSLLTT00000026118.1">
    <property type="protein sequence ID" value="ENSLLTP00000025208.1"/>
    <property type="gene ID" value="ENSLLTG00000018433.1"/>
</dbReference>
<evidence type="ECO:0000256" key="4">
    <source>
        <dbReference type="ARBA" id="ARBA00008518"/>
    </source>
</evidence>
<keyword evidence="8" id="KW-0963">Cytoplasm</keyword>
<evidence type="ECO:0000256" key="7">
    <source>
        <dbReference type="ARBA" id="ARBA00013586"/>
    </source>
</evidence>
<protein>
    <recommendedName>
        <fullName evidence="7">E3 ubiquitin-protein ligase Midline-1</fullName>
        <ecNumber evidence="6">2.3.2.27</ecNumber>
    </recommendedName>
    <alternativeName>
        <fullName evidence="15">RING finger protein Midline-1</fullName>
    </alternativeName>
    <alternativeName>
        <fullName evidence="17">RING-type E3 ubiquitin transferase Midline-1</fullName>
    </alternativeName>
    <alternativeName>
        <fullName evidence="16">Tripartite motif-containing protein 18</fullName>
    </alternativeName>
</protein>
<proteinExistence type="inferred from homology"/>
<sequence>IQREYCLLLLSKNFHPMLTFIYFYMLHNSKEIPIDPVPHLRRIGILLDYDNGSLAFYDALNSLHLYTFDITFSQPVCPTFTVWNKCLTIITGLPIPDHLDFIEQMP</sequence>
<keyword evidence="10" id="KW-0800">Toxin</keyword>
<dbReference type="InterPro" id="IPR050617">
    <property type="entry name" value="E3_ligase_FN3/SPRY"/>
</dbReference>
<keyword evidence="21" id="KW-1185">Reference proteome</keyword>
<evidence type="ECO:0000256" key="10">
    <source>
        <dbReference type="ARBA" id="ARBA00022699"/>
    </source>
</evidence>
<evidence type="ECO:0000256" key="5">
    <source>
        <dbReference type="ARBA" id="ARBA00009651"/>
    </source>
</evidence>
<dbReference type="PROSITE" id="PS50188">
    <property type="entry name" value="B302_SPRY"/>
    <property type="match status" value="1"/>
</dbReference>
<feature type="domain" description="B30.2/SPRY" evidence="19">
    <location>
        <begin position="1"/>
        <end position="98"/>
    </location>
</feature>
<evidence type="ECO:0000256" key="12">
    <source>
        <dbReference type="ARBA" id="ARBA00022723"/>
    </source>
</evidence>
<dbReference type="InterPro" id="IPR003879">
    <property type="entry name" value="Butyrophylin_SPRY"/>
</dbReference>
<keyword evidence="13" id="KW-0833">Ubl conjugation pathway</keyword>
<dbReference type="PANTHER" id="PTHR24099:SF23">
    <property type="entry name" value="E3 UBIQUITIN-PROTEIN LIGASE MIDLINE-1"/>
    <property type="match status" value="1"/>
</dbReference>
<dbReference type="InterPro" id="IPR001870">
    <property type="entry name" value="B30.2/SPRY"/>
</dbReference>
<comment type="similarity">
    <text evidence="5">Belongs to the ohanin/vespryn family.</text>
</comment>
<evidence type="ECO:0000313" key="21">
    <source>
        <dbReference type="Proteomes" id="UP000694406"/>
    </source>
</evidence>
<dbReference type="GO" id="GO:0046872">
    <property type="term" value="F:metal ion binding"/>
    <property type="evidence" value="ECO:0007669"/>
    <property type="project" value="UniProtKB-KW"/>
</dbReference>
<reference evidence="20" key="1">
    <citation type="submission" date="2025-08" db="UniProtKB">
        <authorList>
            <consortium name="Ensembl"/>
        </authorList>
    </citation>
    <scope>IDENTIFICATION</scope>
</reference>
<evidence type="ECO:0000256" key="16">
    <source>
        <dbReference type="ARBA" id="ARBA00032675"/>
    </source>
</evidence>
<dbReference type="AlphaFoldDB" id="A0A8C5SXX5"/>
<comment type="subcellular location">
    <subcellularLocation>
        <location evidence="3">Cytoplasm</location>
        <location evidence="3">Cytoskeleton</location>
    </subcellularLocation>
</comment>
<reference evidence="20" key="2">
    <citation type="submission" date="2025-09" db="UniProtKB">
        <authorList>
            <consortium name="Ensembl"/>
        </authorList>
    </citation>
    <scope>IDENTIFICATION</scope>
</reference>
<keyword evidence="14" id="KW-0206">Cytoskeleton</keyword>
<keyword evidence="11" id="KW-0493">Microtubule</keyword>
<name>A0A8C5SXX5_LATLA</name>
<dbReference type="PANTHER" id="PTHR24099">
    <property type="entry name" value="E3 UBIQUITIN-PROTEIN LIGASE TRIM36-RELATED"/>
    <property type="match status" value="1"/>
</dbReference>
<evidence type="ECO:0000256" key="13">
    <source>
        <dbReference type="ARBA" id="ARBA00022786"/>
    </source>
</evidence>
<dbReference type="SUPFAM" id="SSF49899">
    <property type="entry name" value="Concanavalin A-like lectins/glucanases"/>
    <property type="match status" value="1"/>
</dbReference>
<keyword evidence="12" id="KW-0479">Metal-binding</keyword>
<evidence type="ECO:0000256" key="3">
    <source>
        <dbReference type="ARBA" id="ARBA00004245"/>
    </source>
</evidence>
<evidence type="ECO:0000256" key="6">
    <source>
        <dbReference type="ARBA" id="ARBA00012483"/>
    </source>
</evidence>
<evidence type="ECO:0000259" key="19">
    <source>
        <dbReference type="PROSITE" id="PS50188"/>
    </source>
</evidence>
<evidence type="ECO:0000256" key="1">
    <source>
        <dbReference type="ARBA" id="ARBA00000900"/>
    </source>
</evidence>
<keyword evidence="9" id="KW-0808">Transferase</keyword>
<evidence type="ECO:0000256" key="14">
    <source>
        <dbReference type="ARBA" id="ARBA00023212"/>
    </source>
</evidence>
<dbReference type="Pfam" id="PF00622">
    <property type="entry name" value="SPRY"/>
    <property type="match status" value="1"/>
</dbReference>
<evidence type="ECO:0000256" key="11">
    <source>
        <dbReference type="ARBA" id="ARBA00022701"/>
    </source>
</evidence>